<dbReference type="Proteomes" id="UP001056778">
    <property type="component" value="Chromosome 2"/>
</dbReference>
<sequence length="562" mass="65133">MNKITLTLDNACVKWQKKLNDCKVIHNLFYSGKKEHKTLKRTAGFLYGMLLGVGFYELILVDLNFTENAAYLVTLVLGLMLGFGIAFSSQIRCISLLSIPNFGGRSGRSVLKALVFAYIISGPIQNLANNGREVVRVFGCTTSLTFNLTRTRFELMFKPFTQALFGLKTEAHEIKDTIRTIRDVSAPITGEIEDEQEMKKLKEQNDYIDAKLKETKRSKEIEEKYRTKGEQIEAERFEKNYMKKIELRCENQFSKATQKCKAMFSKAYDGCYNTVTWIAAWLLCWPMKLSFVCNIAQALGGKSRCDPAKAIDHGFGEGYAYLKNSRATLAQNFKDVKLQYKIGLIKPIALLRKTTDSAKEMMHVVMKKKTFLEHILMIVKRVLAFIFLRIIIDSQKYHDRYLRDIEFDNIYITRYFRKIDARRHKIEKHTLLPLKKVERSKLVDPWSLKPLKSEREQILVRQQRLEHDLNLCAVLRIRFPRACSLLTLFPMARRKCIICKEPEPRKKSNVPGDFEKCKTPNCYFVHCVECWNDVGRICYACAETPSDDSDIEDSDQENFDFD</sequence>
<evidence type="ECO:0000313" key="2">
    <source>
        <dbReference type="Proteomes" id="UP001056778"/>
    </source>
</evidence>
<keyword evidence="1" id="KW-0812">Transmembrane</keyword>
<gene>
    <name evidence="1" type="ORF">MML48_2g00003173</name>
</gene>
<protein>
    <submittedName>
        <fullName evidence="1">Dendritic cell-specific transmembrane protein</fullName>
    </submittedName>
</protein>
<reference evidence="1" key="1">
    <citation type="submission" date="2022-04" db="EMBL/GenBank/DDBJ databases">
        <title>Chromosome-scale genome assembly of Holotrichia oblita Faldermann.</title>
        <authorList>
            <person name="Rongchong L."/>
        </authorList>
    </citation>
    <scope>NUCLEOTIDE SEQUENCE</scope>
    <source>
        <strain evidence="1">81SQS9</strain>
    </source>
</reference>
<proteinExistence type="predicted"/>
<evidence type="ECO:0000313" key="1">
    <source>
        <dbReference type="EMBL" id="KAI4467765.1"/>
    </source>
</evidence>
<organism evidence="1 2">
    <name type="scientific">Holotrichia oblita</name>
    <name type="common">Chafer beetle</name>
    <dbReference type="NCBI Taxonomy" id="644536"/>
    <lineage>
        <taxon>Eukaryota</taxon>
        <taxon>Metazoa</taxon>
        <taxon>Ecdysozoa</taxon>
        <taxon>Arthropoda</taxon>
        <taxon>Hexapoda</taxon>
        <taxon>Insecta</taxon>
        <taxon>Pterygota</taxon>
        <taxon>Neoptera</taxon>
        <taxon>Endopterygota</taxon>
        <taxon>Coleoptera</taxon>
        <taxon>Polyphaga</taxon>
        <taxon>Scarabaeiformia</taxon>
        <taxon>Scarabaeidae</taxon>
        <taxon>Melolonthinae</taxon>
        <taxon>Holotrichia</taxon>
    </lineage>
</organism>
<keyword evidence="2" id="KW-1185">Reference proteome</keyword>
<dbReference type="EMBL" id="CM043016">
    <property type="protein sequence ID" value="KAI4467765.1"/>
    <property type="molecule type" value="Genomic_DNA"/>
</dbReference>
<name>A0ACB9TLU2_HOLOL</name>
<keyword evidence="1" id="KW-0472">Membrane</keyword>
<comment type="caution">
    <text evidence="1">The sequence shown here is derived from an EMBL/GenBank/DDBJ whole genome shotgun (WGS) entry which is preliminary data.</text>
</comment>
<accession>A0ACB9TLU2</accession>